<dbReference type="EMBL" id="QGKV02000649">
    <property type="protein sequence ID" value="KAF3580722.1"/>
    <property type="molecule type" value="Genomic_DNA"/>
</dbReference>
<dbReference type="AlphaFoldDB" id="A0A8S9LCV6"/>
<dbReference type="Proteomes" id="UP000266723">
    <property type="component" value="Unassembled WGS sequence"/>
</dbReference>
<feature type="compositionally biased region" description="Basic and acidic residues" evidence="1">
    <location>
        <begin position="82"/>
        <end position="91"/>
    </location>
</feature>
<reference evidence="3" key="2">
    <citation type="submission" date="2019-12" db="EMBL/GenBank/DDBJ databases">
        <authorList>
            <person name="Studholme D.J."/>
            <person name="Sarris P."/>
        </authorList>
    </citation>
    <scope>NUCLEOTIDE SEQUENCE</scope>
    <source>
        <strain evidence="3">PFS-1207/04</strain>
        <tissue evidence="3">Leaf</tissue>
    </source>
</reference>
<proteinExistence type="predicted"/>
<comment type="caution">
    <text evidence="2">The sequence shown here is derived from an EMBL/GenBank/DDBJ whole genome shotgun (WGS) entry which is preliminary data.</text>
</comment>
<dbReference type="EMBL" id="QGKY02000094">
    <property type="protein sequence ID" value="KAF2603837.1"/>
    <property type="molecule type" value="Genomic_DNA"/>
</dbReference>
<feature type="region of interest" description="Disordered" evidence="1">
    <location>
        <begin position="18"/>
        <end position="147"/>
    </location>
</feature>
<sequence length="147" mass="17166">MEERYYGEYNGSRRARALREVSRRERDGLFHDPRGDRHRETPRDSSRSRRGERQRDEKISSSISSRIETERRGEIILDFVEEASRRARETKTLSSSIDHGGVEESERDEERSSSIDHGAVEVESRGDRLREDDEAESSREKHNTCVS</sequence>
<name>A0A8S9LCV6_BRACR</name>
<feature type="compositionally biased region" description="Basic and acidic residues" evidence="1">
    <location>
        <begin position="18"/>
        <end position="59"/>
    </location>
</feature>
<reference evidence="3 4" key="3">
    <citation type="journal article" date="2020" name="BMC Genomics">
        <title>Intraspecific diversification of the crop wild relative Brassica cretica Lam. using demographic model selection.</title>
        <authorList>
            <person name="Kioukis A."/>
            <person name="Michalopoulou V.A."/>
            <person name="Briers L."/>
            <person name="Pirintsos S."/>
            <person name="Studholme D.J."/>
            <person name="Pavlidis P."/>
            <person name="Sarris P.F."/>
        </authorList>
    </citation>
    <scope>NUCLEOTIDE SEQUENCE [LARGE SCALE GENOMIC DNA]</scope>
    <source>
        <strain evidence="4">cv. PFS-1207/04</strain>
        <strain evidence="3">PFS-1207/04</strain>
    </source>
</reference>
<accession>A0A8S9LCV6</accession>
<feature type="compositionally biased region" description="Basic and acidic residues" evidence="1">
    <location>
        <begin position="100"/>
        <end position="147"/>
    </location>
</feature>
<gene>
    <name evidence="3" type="ORF">DY000_02028455</name>
    <name evidence="2" type="ORF">F2Q70_00024415</name>
</gene>
<keyword evidence="4" id="KW-1185">Reference proteome</keyword>
<evidence type="ECO:0000313" key="4">
    <source>
        <dbReference type="Proteomes" id="UP000266723"/>
    </source>
</evidence>
<evidence type="ECO:0000256" key="1">
    <source>
        <dbReference type="SAM" id="MobiDB-lite"/>
    </source>
</evidence>
<protein>
    <submittedName>
        <fullName evidence="2">Uncharacterized protein</fullName>
    </submittedName>
</protein>
<reference evidence="2" key="1">
    <citation type="submission" date="2019-12" db="EMBL/GenBank/DDBJ databases">
        <title>Genome sequencing and annotation of Brassica cretica.</title>
        <authorList>
            <person name="Studholme D.J."/>
            <person name="Sarris P.F."/>
        </authorList>
    </citation>
    <scope>NUCLEOTIDE SEQUENCE</scope>
    <source>
        <strain evidence="2">PFS-102/07</strain>
        <tissue evidence="2">Leaf</tissue>
    </source>
</reference>
<evidence type="ECO:0000313" key="2">
    <source>
        <dbReference type="EMBL" id="KAF2603837.1"/>
    </source>
</evidence>
<evidence type="ECO:0000313" key="3">
    <source>
        <dbReference type="EMBL" id="KAF3580722.1"/>
    </source>
</evidence>
<organism evidence="2">
    <name type="scientific">Brassica cretica</name>
    <name type="common">Mustard</name>
    <dbReference type="NCBI Taxonomy" id="69181"/>
    <lineage>
        <taxon>Eukaryota</taxon>
        <taxon>Viridiplantae</taxon>
        <taxon>Streptophyta</taxon>
        <taxon>Embryophyta</taxon>
        <taxon>Tracheophyta</taxon>
        <taxon>Spermatophyta</taxon>
        <taxon>Magnoliopsida</taxon>
        <taxon>eudicotyledons</taxon>
        <taxon>Gunneridae</taxon>
        <taxon>Pentapetalae</taxon>
        <taxon>rosids</taxon>
        <taxon>malvids</taxon>
        <taxon>Brassicales</taxon>
        <taxon>Brassicaceae</taxon>
        <taxon>Brassiceae</taxon>
        <taxon>Brassica</taxon>
    </lineage>
</organism>